<proteinExistence type="predicted"/>
<gene>
    <name evidence="1" type="ORF">TK0001_4771</name>
</gene>
<dbReference type="EMBL" id="LT962688">
    <property type="protein sequence ID" value="SOR31356.1"/>
    <property type="molecule type" value="Genomic_DNA"/>
</dbReference>
<reference evidence="2" key="1">
    <citation type="submission" date="2017-10" db="EMBL/GenBank/DDBJ databases">
        <authorList>
            <person name="Regsiter A."/>
            <person name="William W."/>
        </authorList>
    </citation>
    <scope>NUCLEOTIDE SEQUENCE [LARGE SCALE GENOMIC DNA]</scope>
</reference>
<organism evidence="1 2">
    <name type="scientific">Methylorubrum extorquens</name>
    <name type="common">Methylobacterium dichloromethanicum</name>
    <name type="synonym">Methylobacterium extorquens</name>
    <dbReference type="NCBI Taxonomy" id="408"/>
    <lineage>
        <taxon>Bacteria</taxon>
        <taxon>Pseudomonadati</taxon>
        <taxon>Pseudomonadota</taxon>
        <taxon>Alphaproteobacteria</taxon>
        <taxon>Hyphomicrobiales</taxon>
        <taxon>Methylobacteriaceae</taxon>
        <taxon>Methylorubrum</taxon>
    </lineage>
</organism>
<accession>A0A2N9AVJ3</accession>
<evidence type="ECO:0000313" key="2">
    <source>
        <dbReference type="Proteomes" id="UP000233769"/>
    </source>
</evidence>
<sequence>MNMVHSASNESHLVIYFHRPTPILFYACRINCVAVSSRGKCHRSQLTRYILWSQMRISVQH</sequence>
<dbReference type="AlphaFoldDB" id="A0A2N9AVJ3"/>
<evidence type="ECO:0000313" key="1">
    <source>
        <dbReference type="EMBL" id="SOR31356.1"/>
    </source>
</evidence>
<dbReference type="Proteomes" id="UP000233769">
    <property type="component" value="Chromosome tk0001"/>
</dbReference>
<protein>
    <submittedName>
        <fullName evidence="1">Uncharacterized protein</fullName>
    </submittedName>
</protein>
<name>A0A2N9AVJ3_METEX</name>